<evidence type="ECO:0000313" key="12">
    <source>
        <dbReference type="Proteomes" id="UP001596494"/>
    </source>
</evidence>
<comment type="similarity">
    <text evidence="5">Belongs to the methyl-accepting chemotaxis (MCP) protein family.</text>
</comment>
<dbReference type="EMBL" id="JBHTBY010000012">
    <property type="protein sequence ID" value="MFC7322067.1"/>
    <property type="molecule type" value="Genomic_DNA"/>
</dbReference>
<keyword evidence="8" id="KW-1133">Transmembrane helix</keyword>
<dbReference type="Pfam" id="PF00672">
    <property type="entry name" value="HAMP"/>
    <property type="match status" value="1"/>
</dbReference>
<evidence type="ECO:0000259" key="10">
    <source>
        <dbReference type="PROSITE" id="PS50885"/>
    </source>
</evidence>
<evidence type="ECO:0000256" key="4">
    <source>
        <dbReference type="ARBA" id="ARBA00023224"/>
    </source>
</evidence>
<keyword evidence="3 8" id="KW-0472">Membrane</keyword>
<comment type="subcellular location">
    <subcellularLocation>
        <location evidence="1">Cell membrane</location>
    </subcellularLocation>
</comment>
<dbReference type="InterPro" id="IPR004090">
    <property type="entry name" value="Chemotax_Me-accpt_rcpt"/>
</dbReference>
<feature type="compositionally biased region" description="Polar residues" evidence="7">
    <location>
        <begin position="320"/>
        <end position="330"/>
    </location>
</feature>
<dbReference type="InterPro" id="IPR004089">
    <property type="entry name" value="MCPsignal_dom"/>
</dbReference>
<evidence type="ECO:0000256" key="1">
    <source>
        <dbReference type="ARBA" id="ARBA00004236"/>
    </source>
</evidence>
<dbReference type="SMART" id="SM00283">
    <property type="entry name" value="MA"/>
    <property type="match status" value="1"/>
</dbReference>
<dbReference type="PANTHER" id="PTHR32089">
    <property type="entry name" value="METHYL-ACCEPTING CHEMOTAXIS PROTEIN MCPB"/>
    <property type="match status" value="1"/>
</dbReference>
<dbReference type="PROSITE" id="PS50111">
    <property type="entry name" value="CHEMOTAXIS_TRANSDUC_2"/>
    <property type="match status" value="1"/>
</dbReference>
<feature type="domain" description="HAMP" evidence="10">
    <location>
        <begin position="191"/>
        <end position="245"/>
    </location>
</feature>
<evidence type="ECO:0000256" key="5">
    <source>
        <dbReference type="ARBA" id="ARBA00029447"/>
    </source>
</evidence>
<dbReference type="SUPFAM" id="SSF58104">
    <property type="entry name" value="Methyl-accepting chemotaxis protein (MCP) signaling domain"/>
    <property type="match status" value="1"/>
</dbReference>
<evidence type="ECO:0000256" key="7">
    <source>
        <dbReference type="SAM" id="MobiDB-lite"/>
    </source>
</evidence>
<organism evidence="11 12">
    <name type="scientific">Halobacillus campisalis</name>
    <dbReference type="NCBI Taxonomy" id="435909"/>
    <lineage>
        <taxon>Bacteria</taxon>
        <taxon>Bacillati</taxon>
        <taxon>Bacillota</taxon>
        <taxon>Bacilli</taxon>
        <taxon>Bacillales</taxon>
        <taxon>Bacillaceae</taxon>
        <taxon>Halobacillus</taxon>
    </lineage>
</organism>
<evidence type="ECO:0000256" key="6">
    <source>
        <dbReference type="PROSITE-ProRule" id="PRU00284"/>
    </source>
</evidence>
<evidence type="ECO:0000256" key="8">
    <source>
        <dbReference type="SAM" id="Phobius"/>
    </source>
</evidence>
<name>A0ABW2K6V3_9BACI</name>
<dbReference type="Pfam" id="PF00015">
    <property type="entry name" value="MCPsignal"/>
    <property type="match status" value="1"/>
</dbReference>
<keyword evidence="12" id="KW-1185">Reference proteome</keyword>
<dbReference type="InterPro" id="IPR003660">
    <property type="entry name" value="HAMP_dom"/>
</dbReference>
<dbReference type="Gene3D" id="1.10.287.950">
    <property type="entry name" value="Methyl-accepting chemotaxis protein"/>
    <property type="match status" value="1"/>
</dbReference>
<dbReference type="RefSeq" id="WP_289216964.1">
    <property type="nucleotide sequence ID" value="NZ_JAPVRC010000010.1"/>
</dbReference>
<dbReference type="SMART" id="SM00304">
    <property type="entry name" value="HAMP"/>
    <property type="match status" value="1"/>
</dbReference>
<dbReference type="PROSITE" id="PS50885">
    <property type="entry name" value="HAMP"/>
    <property type="match status" value="1"/>
</dbReference>
<evidence type="ECO:0000256" key="3">
    <source>
        <dbReference type="ARBA" id="ARBA00023136"/>
    </source>
</evidence>
<evidence type="ECO:0000313" key="11">
    <source>
        <dbReference type="EMBL" id="MFC7322067.1"/>
    </source>
</evidence>
<accession>A0ABW2K6V3</accession>
<keyword evidence="8" id="KW-0812">Transmembrane</keyword>
<feature type="region of interest" description="Disordered" evidence="7">
    <location>
        <begin position="308"/>
        <end position="336"/>
    </location>
</feature>
<feature type="transmembrane region" description="Helical" evidence="8">
    <location>
        <begin position="164"/>
        <end position="185"/>
    </location>
</feature>
<proteinExistence type="inferred from homology"/>
<dbReference type="Gene3D" id="6.10.340.10">
    <property type="match status" value="1"/>
</dbReference>
<reference evidence="12" key="1">
    <citation type="journal article" date="2019" name="Int. J. Syst. Evol. Microbiol.">
        <title>The Global Catalogue of Microorganisms (GCM) 10K type strain sequencing project: providing services to taxonomists for standard genome sequencing and annotation.</title>
        <authorList>
            <consortium name="The Broad Institute Genomics Platform"/>
            <consortium name="The Broad Institute Genome Sequencing Center for Infectious Disease"/>
            <person name="Wu L."/>
            <person name="Ma J."/>
        </authorList>
    </citation>
    <scope>NUCLEOTIDE SEQUENCE [LARGE SCALE GENOMIC DNA]</scope>
    <source>
        <strain evidence="12">CCUG 73951</strain>
    </source>
</reference>
<sequence>MTIGKRLYTLTLLPLLLGLLLISYIIFQMFSFESSTNEDVQFLLEGKEVNSQLISVEQALDTYGFSPSAATKDEALTQIEVTDEAFGSLESMVQTPAQEQWYEQAESKYEDWQQTAAAALESEDRNEVQRQASRTSGIINDMYMLQREAQTWYDNKVAAQADDIRSLILFAVVAAVVLIASSIFSTSRLTKSIAKPLQELARQASRVAEGDLTTRIETSDKEKDEIGQLKQAFQVMIRNLTSTVQSVHRIGNNVEKFSSKLNHEMNGLSEVTEQVTSSTDELAQGSQSISQDIQDVASLMENMNRSFEMNTEESKKASEKSTQALSSAEDGQSAIEDQRIVMEKNTQSITNVENSVNDFIGYTDQIEMTVKLVNDIAEQTNLLALNAAIEAARAGEHGKGFAVVAEEVRKLADQSTKATGQISTMVQQIKTGVTTIEKEMHETMELTKQQHQSLNASEKSFKVIHTQVDAIYKQLNGLVEGMVESKSQSSQITSSIENVSAITEQTAAGTEEISASAGEQQHAFNQLRKEADELEYMVSELNQHLEHFQWDLEEEYPTDELLQTENVRAEAS</sequence>
<feature type="transmembrane region" description="Helical" evidence="8">
    <location>
        <begin position="7"/>
        <end position="27"/>
    </location>
</feature>
<dbReference type="CDD" id="cd06225">
    <property type="entry name" value="HAMP"/>
    <property type="match status" value="1"/>
</dbReference>
<gene>
    <name evidence="11" type="ORF">ACFQMN_14420</name>
</gene>
<protein>
    <submittedName>
        <fullName evidence="11">Methyl-accepting chemotaxis protein</fullName>
    </submittedName>
</protein>
<keyword evidence="4 6" id="KW-0807">Transducer</keyword>
<dbReference type="PANTHER" id="PTHR32089:SF112">
    <property type="entry name" value="LYSOZYME-LIKE PROTEIN-RELATED"/>
    <property type="match status" value="1"/>
</dbReference>
<dbReference type="PRINTS" id="PR00260">
    <property type="entry name" value="CHEMTRNSDUCR"/>
</dbReference>
<comment type="caution">
    <text evidence="11">The sequence shown here is derived from an EMBL/GenBank/DDBJ whole genome shotgun (WGS) entry which is preliminary data.</text>
</comment>
<evidence type="ECO:0000259" key="9">
    <source>
        <dbReference type="PROSITE" id="PS50111"/>
    </source>
</evidence>
<keyword evidence="2" id="KW-1003">Cell membrane</keyword>
<dbReference type="Proteomes" id="UP001596494">
    <property type="component" value="Unassembled WGS sequence"/>
</dbReference>
<feature type="domain" description="Methyl-accepting transducer" evidence="9">
    <location>
        <begin position="264"/>
        <end position="514"/>
    </location>
</feature>
<evidence type="ECO:0000256" key="2">
    <source>
        <dbReference type="ARBA" id="ARBA00022475"/>
    </source>
</evidence>